<proteinExistence type="predicted"/>
<dbReference type="STRING" id="862719.AZOLI_0391"/>
<protein>
    <submittedName>
        <fullName evidence="2">Uncharacterized protein</fullName>
    </submittedName>
</protein>
<dbReference type="KEGG" id="ali:AZOLI_0391"/>
<organism evidence="2 3">
    <name type="scientific">Azospirillum lipoferum (strain 4B)</name>
    <dbReference type="NCBI Taxonomy" id="862719"/>
    <lineage>
        <taxon>Bacteria</taxon>
        <taxon>Pseudomonadati</taxon>
        <taxon>Pseudomonadota</taxon>
        <taxon>Alphaproteobacteria</taxon>
        <taxon>Rhodospirillales</taxon>
        <taxon>Azospirillaceae</taxon>
        <taxon>Azospirillum</taxon>
    </lineage>
</organism>
<dbReference type="AlphaFoldDB" id="G7Z340"/>
<evidence type="ECO:0000313" key="3">
    <source>
        <dbReference type="Proteomes" id="UP000005667"/>
    </source>
</evidence>
<evidence type="ECO:0000256" key="1">
    <source>
        <dbReference type="SAM" id="MobiDB-lite"/>
    </source>
</evidence>
<evidence type="ECO:0000313" key="2">
    <source>
        <dbReference type="EMBL" id="CBS85781.1"/>
    </source>
</evidence>
<keyword evidence="3" id="KW-1185">Reference proteome</keyword>
<dbReference type="HOGENOM" id="CLU_3004118_0_0_5"/>
<reference evidence="3" key="1">
    <citation type="journal article" date="2011" name="PLoS Genet.">
        <title>Azospirillum genomes reveal transition of bacteria from aquatic to terrestrial environments.</title>
        <authorList>
            <person name="Wisniewski-Dye F."/>
            <person name="Borziak K."/>
            <person name="Khalsa-Moyers G."/>
            <person name="Alexandre G."/>
            <person name="Sukharnikov L.O."/>
            <person name="Wuichet K."/>
            <person name="Hurst G.B."/>
            <person name="McDonald W.H."/>
            <person name="Robertson J.S."/>
            <person name="Barbe V."/>
            <person name="Calteau A."/>
            <person name="Rouy Z."/>
            <person name="Mangenot S."/>
            <person name="Prigent-Combaret C."/>
            <person name="Normand P."/>
            <person name="Boyer M."/>
            <person name="Siguier P."/>
            <person name="Dessaux Y."/>
            <person name="Elmerich C."/>
            <person name="Condemine G."/>
            <person name="Krishnen G."/>
            <person name="Kennedy I."/>
            <person name="Paterson A.H."/>
            <person name="Gonzalez V."/>
            <person name="Mavingui P."/>
            <person name="Zhulin I.B."/>
        </authorList>
    </citation>
    <scope>NUCLEOTIDE SEQUENCE [LARGE SCALE GENOMIC DNA]</scope>
    <source>
        <strain evidence="3">4B</strain>
    </source>
</reference>
<name>G7Z340_AZOL4</name>
<sequence>MGLIPTAAGSLRGCKRGSEPLHMQPTNPSTLADEEAPPCGPRSKRPPARSENRWRC</sequence>
<accession>G7Z340</accession>
<feature type="region of interest" description="Disordered" evidence="1">
    <location>
        <begin position="1"/>
        <end position="56"/>
    </location>
</feature>
<dbReference type="Proteomes" id="UP000005667">
    <property type="component" value="Chromosome"/>
</dbReference>
<gene>
    <name evidence="2" type="ordered locus">AZOLI_0391</name>
</gene>
<dbReference type="EMBL" id="FQ311868">
    <property type="protein sequence ID" value="CBS85781.1"/>
    <property type="molecule type" value="Genomic_DNA"/>
</dbReference>